<dbReference type="Gene3D" id="1.10.357.10">
    <property type="entry name" value="Tetracycline Repressor, domain 2"/>
    <property type="match status" value="1"/>
</dbReference>
<dbReference type="Gene3D" id="1.10.10.60">
    <property type="entry name" value="Homeodomain-like"/>
    <property type="match status" value="1"/>
</dbReference>
<dbReference type="InterPro" id="IPR009057">
    <property type="entry name" value="Homeodomain-like_sf"/>
</dbReference>
<evidence type="ECO:0000313" key="7">
    <source>
        <dbReference type="Proteomes" id="UP001239083"/>
    </source>
</evidence>
<name>A0ABU0R506_9MICO</name>
<evidence type="ECO:0000256" key="3">
    <source>
        <dbReference type="ARBA" id="ARBA00023163"/>
    </source>
</evidence>
<dbReference type="EMBL" id="JAUSYY010000001">
    <property type="protein sequence ID" value="MDQ0893166.1"/>
    <property type="molecule type" value="Genomic_DNA"/>
</dbReference>
<dbReference type="PANTHER" id="PTHR30055:SF234">
    <property type="entry name" value="HTH-TYPE TRANSCRIPTIONAL REGULATOR BETI"/>
    <property type="match status" value="1"/>
</dbReference>
<dbReference type="PROSITE" id="PS50977">
    <property type="entry name" value="HTH_TETR_2"/>
    <property type="match status" value="1"/>
</dbReference>
<protein>
    <submittedName>
        <fullName evidence="6">AcrR family transcriptional regulator</fullName>
    </submittedName>
</protein>
<evidence type="ECO:0000256" key="1">
    <source>
        <dbReference type="ARBA" id="ARBA00023015"/>
    </source>
</evidence>
<dbReference type="SUPFAM" id="SSF46689">
    <property type="entry name" value="Homeodomain-like"/>
    <property type="match status" value="1"/>
</dbReference>
<organism evidence="6 7">
    <name type="scientific">Agromyces ramosus</name>
    <dbReference type="NCBI Taxonomy" id="33879"/>
    <lineage>
        <taxon>Bacteria</taxon>
        <taxon>Bacillati</taxon>
        <taxon>Actinomycetota</taxon>
        <taxon>Actinomycetes</taxon>
        <taxon>Micrococcales</taxon>
        <taxon>Microbacteriaceae</taxon>
        <taxon>Agromyces</taxon>
    </lineage>
</organism>
<gene>
    <name evidence="6" type="ORF">QFZ26_000721</name>
</gene>
<keyword evidence="3" id="KW-0804">Transcription</keyword>
<dbReference type="Proteomes" id="UP001239083">
    <property type="component" value="Unassembled WGS sequence"/>
</dbReference>
<reference evidence="6 7" key="1">
    <citation type="submission" date="2023-07" db="EMBL/GenBank/DDBJ databases">
        <title>Comparative genomics of wheat-associated soil bacteria to identify genetic determinants of phenazine resistance.</title>
        <authorList>
            <person name="Mouncey N."/>
        </authorList>
    </citation>
    <scope>NUCLEOTIDE SEQUENCE [LARGE SCALE GENOMIC DNA]</scope>
    <source>
        <strain evidence="6 7">V3I3</strain>
    </source>
</reference>
<keyword evidence="2 4" id="KW-0238">DNA-binding</keyword>
<evidence type="ECO:0000259" key="5">
    <source>
        <dbReference type="PROSITE" id="PS50977"/>
    </source>
</evidence>
<dbReference type="SUPFAM" id="SSF48498">
    <property type="entry name" value="Tetracyclin repressor-like, C-terminal domain"/>
    <property type="match status" value="1"/>
</dbReference>
<feature type="DNA-binding region" description="H-T-H motif" evidence="4">
    <location>
        <begin position="39"/>
        <end position="58"/>
    </location>
</feature>
<keyword evidence="1" id="KW-0805">Transcription regulation</keyword>
<comment type="caution">
    <text evidence="6">The sequence shown here is derived from an EMBL/GenBank/DDBJ whole genome shotgun (WGS) entry which is preliminary data.</text>
</comment>
<evidence type="ECO:0000313" key="6">
    <source>
        <dbReference type="EMBL" id="MDQ0893166.1"/>
    </source>
</evidence>
<evidence type="ECO:0000256" key="2">
    <source>
        <dbReference type="ARBA" id="ARBA00023125"/>
    </source>
</evidence>
<sequence length="209" mass="23325">MTTRRYTQQARAAAADETRRRILDAMRDRLRAAPSEALSIERVAQEAGVARSTVYLVFGSKAGLFEALGQDLLERTGFQRIVDAVALPDARDAVRESLRAAAGVYASERDVSRTIYSMWSLEPEAVRRAFEVVERGRAEGESWLARRLAEEGHLHSDVTVEEATDMLWVITSFETFDQLYTGRGLSEEQTAARLVMMAERALWAGGAVR</sequence>
<dbReference type="Pfam" id="PF00440">
    <property type="entry name" value="TetR_N"/>
    <property type="match status" value="1"/>
</dbReference>
<evidence type="ECO:0000256" key="4">
    <source>
        <dbReference type="PROSITE-ProRule" id="PRU00335"/>
    </source>
</evidence>
<dbReference type="InterPro" id="IPR001647">
    <property type="entry name" value="HTH_TetR"/>
</dbReference>
<dbReference type="InterPro" id="IPR036271">
    <property type="entry name" value="Tet_transcr_reg_TetR-rel_C_sf"/>
</dbReference>
<dbReference type="RefSeq" id="WP_307039382.1">
    <property type="nucleotide sequence ID" value="NZ_JAUSYY010000001.1"/>
</dbReference>
<proteinExistence type="predicted"/>
<dbReference type="PANTHER" id="PTHR30055">
    <property type="entry name" value="HTH-TYPE TRANSCRIPTIONAL REGULATOR RUTR"/>
    <property type="match status" value="1"/>
</dbReference>
<accession>A0ABU0R506</accession>
<dbReference type="InterPro" id="IPR050109">
    <property type="entry name" value="HTH-type_TetR-like_transc_reg"/>
</dbReference>
<feature type="domain" description="HTH tetR-type" evidence="5">
    <location>
        <begin position="16"/>
        <end position="76"/>
    </location>
</feature>
<keyword evidence="7" id="KW-1185">Reference proteome</keyword>